<proteinExistence type="predicted"/>
<dbReference type="EMBL" id="MNBE01000757">
    <property type="protein sequence ID" value="OKO90672.1"/>
    <property type="molecule type" value="Genomic_DNA"/>
</dbReference>
<comment type="caution">
    <text evidence="1">The sequence shown here is derived from an EMBL/GenBank/DDBJ whole genome shotgun (WGS) entry which is preliminary data.</text>
</comment>
<organism evidence="1 2">
    <name type="scientific">Penicillium subrubescens</name>
    <dbReference type="NCBI Taxonomy" id="1316194"/>
    <lineage>
        <taxon>Eukaryota</taxon>
        <taxon>Fungi</taxon>
        <taxon>Dikarya</taxon>
        <taxon>Ascomycota</taxon>
        <taxon>Pezizomycotina</taxon>
        <taxon>Eurotiomycetes</taxon>
        <taxon>Eurotiomycetidae</taxon>
        <taxon>Eurotiales</taxon>
        <taxon>Aspergillaceae</taxon>
        <taxon>Penicillium</taxon>
    </lineage>
</organism>
<reference evidence="1 2" key="1">
    <citation type="submission" date="2016-10" db="EMBL/GenBank/DDBJ databases">
        <title>Genome sequence of the ascomycete fungus Penicillium subrubescens.</title>
        <authorList>
            <person name="De Vries R.P."/>
            <person name="Peng M."/>
            <person name="Dilokpimol A."/>
            <person name="Hilden K."/>
            <person name="Makela M.R."/>
            <person name="Grigoriev I."/>
            <person name="Riley R."/>
            <person name="Granchi Z."/>
        </authorList>
    </citation>
    <scope>NUCLEOTIDE SEQUENCE [LARGE SCALE GENOMIC DNA]</scope>
    <source>
        <strain evidence="1 2">CBS 132785</strain>
    </source>
</reference>
<keyword evidence="2" id="KW-1185">Reference proteome</keyword>
<protein>
    <submittedName>
        <fullName evidence="1">Uncharacterized protein</fullName>
    </submittedName>
</protein>
<evidence type="ECO:0000313" key="1">
    <source>
        <dbReference type="EMBL" id="OKO90672.1"/>
    </source>
</evidence>
<name>A0A1Q5SRT9_9EURO</name>
<sequence length="208" mass="23999">MLRLLMLSSQVEAGTAKDMTRLEGVEVGEMDDLEAEELFYRYSRLERNDKGIEVEIKGIVRELGLLALAISLAATYVWRTPRLQSNIKGYLPDYRRRRNELLSRKPESLIYQYSESVLATWETSYHAIDDQCREAAALMTILPFLSFDDIFLELLGVNIQPESSGSTDDVISTTWRSIISLKKTLNLSKVEECFEVLQRYSMVQWKKD</sequence>
<dbReference type="Proteomes" id="UP000186955">
    <property type="component" value="Unassembled WGS sequence"/>
</dbReference>
<evidence type="ECO:0000313" key="2">
    <source>
        <dbReference type="Proteomes" id="UP000186955"/>
    </source>
</evidence>
<dbReference type="AlphaFoldDB" id="A0A1Q5SRT9"/>
<accession>A0A1Q5SRT9</accession>
<gene>
    <name evidence="1" type="ORF">PENSUB_13389</name>
</gene>